<name>A0ABU2KFK0_9FLAO</name>
<accession>A0ABU2KFK0</accession>
<protein>
    <submittedName>
        <fullName evidence="2">Uncharacterized protein</fullName>
    </submittedName>
</protein>
<comment type="caution">
    <text evidence="2">The sequence shown here is derived from an EMBL/GenBank/DDBJ whole genome shotgun (WGS) entry which is preliminary data.</text>
</comment>
<evidence type="ECO:0000313" key="2">
    <source>
        <dbReference type="EMBL" id="MDT0293473.1"/>
    </source>
</evidence>
<organism evidence="2 3">
    <name type="scientific">Mesonia ostreae</name>
    <dbReference type="NCBI Taxonomy" id="861110"/>
    <lineage>
        <taxon>Bacteria</taxon>
        <taxon>Pseudomonadati</taxon>
        <taxon>Bacteroidota</taxon>
        <taxon>Flavobacteriia</taxon>
        <taxon>Flavobacteriales</taxon>
        <taxon>Flavobacteriaceae</taxon>
        <taxon>Mesonia</taxon>
    </lineage>
</organism>
<evidence type="ECO:0000313" key="3">
    <source>
        <dbReference type="Proteomes" id="UP001182991"/>
    </source>
</evidence>
<gene>
    <name evidence="2" type="ORF">RLT85_02375</name>
</gene>
<dbReference type="RefSeq" id="WP_311400450.1">
    <property type="nucleotide sequence ID" value="NZ_JAVRBG010000002.1"/>
</dbReference>
<proteinExistence type="predicted"/>
<keyword evidence="3" id="KW-1185">Reference proteome</keyword>
<reference evidence="3" key="1">
    <citation type="submission" date="2023-07" db="EMBL/GenBank/DDBJ databases">
        <title>Isolating and identifying novel microbial strains from the Mariana Trench.</title>
        <authorList>
            <person name="Fu H."/>
        </authorList>
    </citation>
    <scope>NUCLEOTIDE SEQUENCE [LARGE SCALE GENOMIC DNA]</scope>
    <source>
        <strain evidence="3">T-y2</strain>
    </source>
</reference>
<feature type="chain" id="PRO_5046392722" evidence="1">
    <location>
        <begin position="20"/>
        <end position="264"/>
    </location>
</feature>
<dbReference type="EMBL" id="JAVRBG010000002">
    <property type="protein sequence ID" value="MDT0293473.1"/>
    <property type="molecule type" value="Genomic_DNA"/>
</dbReference>
<evidence type="ECO:0000256" key="1">
    <source>
        <dbReference type="SAM" id="SignalP"/>
    </source>
</evidence>
<sequence length="264" mass="30896">MKKLLFLLMIILLSTPSFAQLLNFSQEPIVIPEGSALITKQTDWDKALNKIDDFNNNLKNNTNFFINKKGEKVENINVIGDMYLSSNFKKAKVIYKKTGEVINLFVRYRIFDDSFEARKAAEDENTLIMERSNQFDVKYDDRHFVFINKLPVFINEANNGYVLVMAENDKVSLVKRISQKYVPGQKARSAMESNKKPRLLNNENYFIAIDNKLTEIEPHKRKAYKAFPDHQKELKQFIKKDNLKFKESSRDEDLNKLVNYYGNL</sequence>
<dbReference type="Proteomes" id="UP001182991">
    <property type="component" value="Unassembled WGS sequence"/>
</dbReference>
<feature type="signal peptide" evidence="1">
    <location>
        <begin position="1"/>
        <end position="19"/>
    </location>
</feature>
<keyword evidence="1" id="KW-0732">Signal</keyword>